<name>A0A2D0K9J3_9GAMM</name>
<organism evidence="1 2">
    <name type="scientific">Xenorhabdus ishibashii</name>
    <dbReference type="NCBI Taxonomy" id="1034471"/>
    <lineage>
        <taxon>Bacteria</taxon>
        <taxon>Pseudomonadati</taxon>
        <taxon>Pseudomonadota</taxon>
        <taxon>Gammaproteobacteria</taxon>
        <taxon>Enterobacterales</taxon>
        <taxon>Morganellaceae</taxon>
        <taxon>Xenorhabdus</taxon>
    </lineage>
</organism>
<protein>
    <submittedName>
        <fullName evidence="1">Zinc-binding dehydrogenase</fullName>
    </submittedName>
</protein>
<dbReference type="EMBL" id="NJAK01000002">
    <property type="protein sequence ID" value="PHM60129.1"/>
    <property type="molecule type" value="Genomic_DNA"/>
</dbReference>
<accession>A0A2D0K9J3</accession>
<keyword evidence="2" id="KW-1185">Reference proteome</keyword>
<dbReference type="Proteomes" id="UP000222168">
    <property type="component" value="Unassembled WGS sequence"/>
</dbReference>
<dbReference type="AlphaFoldDB" id="A0A2D0K9J3"/>
<sequence length="32" mass="3923">MFSFYSRSVEDKMSIARDLREKVWLLLEQKLC</sequence>
<proteinExistence type="predicted"/>
<gene>
    <name evidence="1" type="ORF">Xish_03272</name>
</gene>
<evidence type="ECO:0000313" key="1">
    <source>
        <dbReference type="EMBL" id="PHM60129.1"/>
    </source>
</evidence>
<evidence type="ECO:0000313" key="2">
    <source>
        <dbReference type="Proteomes" id="UP000222168"/>
    </source>
</evidence>
<reference evidence="1 2" key="1">
    <citation type="journal article" date="2017" name="Nat. Microbiol.">
        <title>Natural product diversity associated with the nematode symbionts Photorhabdus and Xenorhabdus.</title>
        <authorList>
            <person name="Tobias N.J."/>
            <person name="Wolff H."/>
            <person name="Djahanschiri B."/>
            <person name="Grundmann F."/>
            <person name="Kronenwerth M."/>
            <person name="Shi Y.M."/>
            <person name="Simonyi S."/>
            <person name="Grun P."/>
            <person name="Shapiro-Ilan D."/>
            <person name="Pidot S.J."/>
            <person name="Stinear T.P."/>
            <person name="Ebersberger I."/>
            <person name="Bode H.B."/>
        </authorList>
    </citation>
    <scope>NUCLEOTIDE SEQUENCE [LARGE SCALE GENOMIC DNA]</scope>
    <source>
        <strain evidence="1 2">DSM 22670</strain>
    </source>
</reference>
<comment type="caution">
    <text evidence="1">The sequence shown here is derived from an EMBL/GenBank/DDBJ whole genome shotgun (WGS) entry which is preliminary data.</text>
</comment>